<keyword evidence="1" id="KW-0812">Transmembrane</keyword>
<keyword evidence="1" id="KW-1133">Transmembrane helix</keyword>
<organism evidence="2">
    <name type="scientific">Albugo laibachii Nc14</name>
    <dbReference type="NCBI Taxonomy" id="890382"/>
    <lineage>
        <taxon>Eukaryota</taxon>
        <taxon>Sar</taxon>
        <taxon>Stramenopiles</taxon>
        <taxon>Oomycota</taxon>
        <taxon>Peronosporomycetes</taxon>
        <taxon>Albuginales</taxon>
        <taxon>Albuginaceae</taxon>
        <taxon>Albugo</taxon>
    </lineage>
</organism>
<dbReference type="EMBL" id="FR824085">
    <property type="protein sequence ID" value="CCA17781.1"/>
    <property type="molecule type" value="Genomic_DNA"/>
</dbReference>
<evidence type="ECO:0000313" key="2">
    <source>
        <dbReference type="EMBL" id="CCA17781.1"/>
    </source>
</evidence>
<feature type="transmembrane region" description="Helical" evidence="1">
    <location>
        <begin position="177"/>
        <end position="196"/>
    </location>
</feature>
<dbReference type="HOGENOM" id="CLU_109585_0_0_1"/>
<keyword evidence="1" id="KW-0472">Membrane</keyword>
<proteinExistence type="predicted"/>
<protein>
    <submittedName>
        <fullName evidence="2">Uncharacterized protein AlNc14C40G3426</fullName>
    </submittedName>
</protein>
<evidence type="ECO:0000256" key="1">
    <source>
        <dbReference type="SAM" id="Phobius"/>
    </source>
</evidence>
<feature type="transmembrane region" description="Helical" evidence="1">
    <location>
        <begin position="127"/>
        <end position="147"/>
    </location>
</feature>
<accession>F0W9G7</accession>
<dbReference type="Pfam" id="PF02466">
    <property type="entry name" value="Tim17"/>
    <property type="match status" value="1"/>
</dbReference>
<reference evidence="2" key="2">
    <citation type="submission" date="2011-02" db="EMBL/GenBank/DDBJ databases">
        <authorList>
            <person name="MacLean D."/>
        </authorList>
    </citation>
    <scope>NUCLEOTIDE SEQUENCE</scope>
</reference>
<feature type="transmembrane region" description="Helical" evidence="1">
    <location>
        <begin position="153"/>
        <end position="170"/>
    </location>
</feature>
<dbReference type="AlphaFoldDB" id="F0W9G7"/>
<name>F0W9G7_9STRA</name>
<gene>
    <name evidence="2" type="primary">AlNc14C40G3426</name>
    <name evidence="2" type="ORF">ALNC14_039240</name>
</gene>
<sequence>MRLNTASIRSLFRGRSCASNCAKVLPFVASLGLSSGIDAFPSRSTTELAQCASSSFENDCTSTTALLLLRGIGAGIAWTISVDFYSLLRLPDRVWLKDQTLYSASQRRRRIAKEVTKTVALLCGRNVLGFITFLGLFGGVSCTLEIVRHRKDALNPFFGGFVAGLAVLANEINKPRAVLTSALFCGITSMGLWLSMPTSGSQSATLTPKVAEPANQECLL</sequence>
<reference evidence="2" key="1">
    <citation type="journal article" date="2011" name="PLoS Biol.">
        <title>Gene gain and loss during evolution of obligate parasitism in the white rust pathogen of Arabidopsis thaliana.</title>
        <authorList>
            <person name="Kemen E."/>
            <person name="Gardiner A."/>
            <person name="Schultz-Larsen T."/>
            <person name="Kemen A.C."/>
            <person name="Balmuth A.L."/>
            <person name="Robert-Seilaniantz A."/>
            <person name="Bailey K."/>
            <person name="Holub E."/>
            <person name="Studholme D.J."/>
            <person name="Maclean D."/>
            <person name="Jones J.D."/>
        </authorList>
    </citation>
    <scope>NUCLEOTIDE SEQUENCE</scope>
</reference>